<dbReference type="AlphaFoldDB" id="A0AAV9EE77"/>
<organism evidence="1 2">
    <name type="scientific">Acorus calamus</name>
    <name type="common">Sweet flag</name>
    <dbReference type="NCBI Taxonomy" id="4465"/>
    <lineage>
        <taxon>Eukaryota</taxon>
        <taxon>Viridiplantae</taxon>
        <taxon>Streptophyta</taxon>
        <taxon>Embryophyta</taxon>
        <taxon>Tracheophyta</taxon>
        <taxon>Spermatophyta</taxon>
        <taxon>Magnoliopsida</taxon>
        <taxon>Liliopsida</taxon>
        <taxon>Acoraceae</taxon>
        <taxon>Acorus</taxon>
    </lineage>
</organism>
<protein>
    <submittedName>
        <fullName evidence="1">Uncharacterized protein</fullName>
    </submittedName>
</protein>
<accession>A0AAV9EE77</accession>
<dbReference type="Proteomes" id="UP001180020">
    <property type="component" value="Unassembled WGS sequence"/>
</dbReference>
<reference evidence="1" key="1">
    <citation type="journal article" date="2023" name="Nat. Commun.">
        <title>Diploid and tetraploid genomes of Acorus and the evolution of monocots.</title>
        <authorList>
            <person name="Ma L."/>
            <person name="Liu K.W."/>
            <person name="Li Z."/>
            <person name="Hsiao Y.Y."/>
            <person name="Qi Y."/>
            <person name="Fu T."/>
            <person name="Tang G.D."/>
            <person name="Zhang D."/>
            <person name="Sun W.H."/>
            <person name="Liu D.K."/>
            <person name="Li Y."/>
            <person name="Chen G.Z."/>
            <person name="Liu X.D."/>
            <person name="Liao X.Y."/>
            <person name="Jiang Y.T."/>
            <person name="Yu X."/>
            <person name="Hao Y."/>
            <person name="Huang J."/>
            <person name="Zhao X.W."/>
            <person name="Ke S."/>
            <person name="Chen Y.Y."/>
            <person name="Wu W.L."/>
            <person name="Hsu J.L."/>
            <person name="Lin Y.F."/>
            <person name="Huang M.D."/>
            <person name="Li C.Y."/>
            <person name="Huang L."/>
            <person name="Wang Z.W."/>
            <person name="Zhao X."/>
            <person name="Zhong W.Y."/>
            <person name="Peng D.H."/>
            <person name="Ahmad S."/>
            <person name="Lan S."/>
            <person name="Zhang J.S."/>
            <person name="Tsai W.C."/>
            <person name="Van de Peer Y."/>
            <person name="Liu Z.J."/>
        </authorList>
    </citation>
    <scope>NUCLEOTIDE SEQUENCE</scope>
    <source>
        <strain evidence="1">CP</strain>
    </source>
</reference>
<evidence type="ECO:0000313" key="2">
    <source>
        <dbReference type="Proteomes" id="UP001180020"/>
    </source>
</evidence>
<proteinExistence type="predicted"/>
<gene>
    <name evidence="1" type="ORF">QJS10_CPA07g00644</name>
</gene>
<comment type="caution">
    <text evidence="1">The sequence shown here is derived from an EMBL/GenBank/DDBJ whole genome shotgun (WGS) entry which is preliminary data.</text>
</comment>
<sequence length="95" mass="10548">MIRESQFWPPNVQSVGLTICTTPPSWPLCPRYPHTSHVALGTSTADSLPGPRNVQARQGILKSPSLDRTYLCALGRQTSTLTVRPMVIQLQVHKR</sequence>
<keyword evidence="2" id="KW-1185">Reference proteome</keyword>
<name>A0AAV9EE77_ACOCL</name>
<evidence type="ECO:0000313" key="1">
    <source>
        <dbReference type="EMBL" id="KAK1311930.1"/>
    </source>
</evidence>
<reference evidence="1" key="2">
    <citation type="submission" date="2023-06" db="EMBL/GenBank/DDBJ databases">
        <authorList>
            <person name="Ma L."/>
            <person name="Liu K.-W."/>
            <person name="Li Z."/>
            <person name="Hsiao Y.-Y."/>
            <person name="Qi Y."/>
            <person name="Fu T."/>
            <person name="Tang G."/>
            <person name="Zhang D."/>
            <person name="Sun W.-H."/>
            <person name="Liu D.-K."/>
            <person name="Li Y."/>
            <person name="Chen G.-Z."/>
            <person name="Liu X.-D."/>
            <person name="Liao X.-Y."/>
            <person name="Jiang Y.-T."/>
            <person name="Yu X."/>
            <person name="Hao Y."/>
            <person name="Huang J."/>
            <person name="Zhao X.-W."/>
            <person name="Ke S."/>
            <person name="Chen Y.-Y."/>
            <person name="Wu W.-L."/>
            <person name="Hsu J.-L."/>
            <person name="Lin Y.-F."/>
            <person name="Huang M.-D."/>
            <person name="Li C.-Y."/>
            <person name="Huang L."/>
            <person name="Wang Z.-W."/>
            <person name="Zhao X."/>
            <person name="Zhong W.-Y."/>
            <person name="Peng D.-H."/>
            <person name="Ahmad S."/>
            <person name="Lan S."/>
            <person name="Zhang J.-S."/>
            <person name="Tsai W.-C."/>
            <person name="Van De Peer Y."/>
            <person name="Liu Z.-J."/>
        </authorList>
    </citation>
    <scope>NUCLEOTIDE SEQUENCE</scope>
    <source>
        <strain evidence="1">CP</strain>
        <tissue evidence="1">Leaves</tissue>
    </source>
</reference>
<dbReference type="EMBL" id="JAUJYO010000007">
    <property type="protein sequence ID" value="KAK1311930.1"/>
    <property type="molecule type" value="Genomic_DNA"/>
</dbReference>